<evidence type="ECO:0000256" key="5">
    <source>
        <dbReference type="ARBA" id="ARBA00022989"/>
    </source>
</evidence>
<keyword evidence="4 7" id="KW-0812">Transmembrane</keyword>
<accession>A0A6H1NX41</accession>
<keyword evidence="9" id="KW-0808">Transferase</keyword>
<organism evidence="9 10">
    <name type="scientific">Priestia megaterium</name>
    <name type="common">Bacillus megaterium</name>
    <dbReference type="NCBI Taxonomy" id="1404"/>
    <lineage>
        <taxon>Bacteria</taxon>
        <taxon>Bacillati</taxon>
        <taxon>Bacillota</taxon>
        <taxon>Bacilli</taxon>
        <taxon>Bacillales</taxon>
        <taxon>Bacillaceae</taxon>
        <taxon>Priestia</taxon>
    </lineage>
</organism>
<evidence type="ECO:0000256" key="3">
    <source>
        <dbReference type="ARBA" id="ARBA00022475"/>
    </source>
</evidence>
<evidence type="ECO:0000313" key="9">
    <source>
        <dbReference type="EMBL" id="QIZ05651.1"/>
    </source>
</evidence>
<evidence type="ECO:0000313" key="10">
    <source>
        <dbReference type="Proteomes" id="UP000501868"/>
    </source>
</evidence>
<protein>
    <submittedName>
        <fullName evidence="9">Acyltransferase</fullName>
    </submittedName>
</protein>
<keyword evidence="3" id="KW-1003">Cell membrane</keyword>
<evidence type="ECO:0000256" key="4">
    <source>
        <dbReference type="ARBA" id="ARBA00022692"/>
    </source>
</evidence>
<evidence type="ECO:0000259" key="8">
    <source>
        <dbReference type="Pfam" id="PF01757"/>
    </source>
</evidence>
<dbReference type="Pfam" id="PF01757">
    <property type="entry name" value="Acyl_transf_3"/>
    <property type="match status" value="1"/>
</dbReference>
<dbReference type="EMBL" id="CP051128">
    <property type="protein sequence ID" value="QIZ05651.1"/>
    <property type="molecule type" value="Genomic_DNA"/>
</dbReference>
<feature type="transmembrane region" description="Helical" evidence="7">
    <location>
        <begin position="98"/>
        <end position="119"/>
    </location>
</feature>
<evidence type="ECO:0000256" key="2">
    <source>
        <dbReference type="ARBA" id="ARBA00007400"/>
    </source>
</evidence>
<comment type="subcellular location">
    <subcellularLocation>
        <location evidence="1">Cell membrane</location>
        <topology evidence="1">Multi-pass membrane protein</topology>
    </subcellularLocation>
</comment>
<keyword evidence="6 7" id="KW-0472">Membrane</keyword>
<reference evidence="9 10" key="2">
    <citation type="submission" date="2020-04" db="EMBL/GenBank/DDBJ databases">
        <authorList>
            <person name="Fomenkov A."/>
            <person name="Anton B.P."/>
            <person name="Roberts R.J."/>
        </authorList>
    </citation>
    <scope>NUCLEOTIDE SEQUENCE [LARGE SCALE GENOMIC DNA]</scope>
    <source>
        <strain evidence="9 10">S2</strain>
    </source>
</reference>
<feature type="transmembrane region" description="Helical" evidence="7">
    <location>
        <begin position="59"/>
        <end position="77"/>
    </location>
</feature>
<feature type="transmembrane region" description="Helical" evidence="7">
    <location>
        <begin position="230"/>
        <end position="246"/>
    </location>
</feature>
<feature type="transmembrane region" description="Helical" evidence="7">
    <location>
        <begin position="154"/>
        <end position="174"/>
    </location>
</feature>
<feature type="transmembrane region" description="Helical" evidence="7">
    <location>
        <begin position="291"/>
        <end position="309"/>
    </location>
</feature>
<evidence type="ECO:0000256" key="1">
    <source>
        <dbReference type="ARBA" id="ARBA00004651"/>
    </source>
</evidence>
<name>A0A6H1NX41_PRIMG</name>
<dbReference type="AlphaFoldDB" id="A0A6H1NX41"/>
<gene>
    <name evidence="9" type="ORF">HFZ78_01915</name>
</gene>
<dbReference type="PANTHER" id="PTHR40074:SF2">
    <property type="entry name" value="O-ACETYLTRANSFERASE WECH"/>
    <property type="match status" value="1"/>
</dbReference>
<feature type="transmembrane region" description="Helical" evidence="7">
    <location>
        <begin position="321"/>
        <end position="339"/>
    </location>
</feature>
<dbReference type="GO" id="GO:0005886">
    <property type="term" value="C:plasma membrane"/>
    <property type="evidence" value="ECO:0007669"/>
    <property type="project" value="UniProtKB-SubCell"/>
</dbReference>
<dbReference type="GO" id="GO:0016413">
    <property type="term" value="F:O-acetyltransferase activity"/>
    <property type="evidence" value="ECO:0007669"/>
    <property type="project" value="TreeGrafter"/>
</dbReference>
<sequence length="359" mass="41427">MSNGIIKNVSAEFSNKAIRVSFIMVVFVIYIHADNLAYYGLENATDLLPYKVIDLLANGIGGIAVPFYFMLSGYWFFRFNIHSESAWESIKNKLSKRIFSILIPYLLWNTFGTIFYMVIPRFPFVASAMNGSATEVTILNLIKGIFFHAYYFPFWYLQDLIVLMALSPLFLLVLKRKQFSLLVLTIMAVAHLFNTPLMIIHTASLFFFYLGSSLAVYYRDWFEKRKGRNYSFVCLMVLILLIELRLQNYRIISDIAYLLSPLAMWNMFDLFNQSGKLGYQKETLWFEKQSFFIYASHIIIVTTVGKVLLKVGGAGDNSTWIIGNFIVAPFITLFVIYVLSRLLSRYCSRFYGIISGNRG</sequence>
<dbReference type="InterPro" id="IPR002656">
    <property type="entry name" value="Acyl_transf_3_dom"/>
</dbReference>
<feature type="domain" description="Acyltransferase 3" evidence="8">
    <location>
        <begin position="23"/>
        <end position="336"/>
    </location>
</feature>
<comment type="similarity">
    <text evidence="2">Belongs to the acyltransferase 3 family.</text>
</comment>
<proteinExistence type="inferred from homology"/>
<keyword evidence="9" id="KW-0012">Acyltransferase</keyword>
<dbReference type="PANTHER" id="PTHR40074">
    <property type="entry name" value="O-ACETYLTRANSFERASE WECH"/>
    <property type="match status" value="1"/>
</dbReference>
<evidence type="ECO:0000256" key="7">
    <source>
        <dbReference type="SAM" id="Phobius"/>
    </source>
</evidence>
<dbReference type="Proteomes" id="UP000501868">
    <property type="component" value="Chromosome"/>
</dbReference>
<feature type="transmembrane region" description="Helical" evidence="7">
    <location>
        <begin position="181"/>
        <end position="210"/>
    </location>
</feature>
<keyword evidence="5 7" id="KW-1133">Transmembrane helix</keyword>
<reference evidence="9 10" key="1">
    <citation type="submission" date="2020-04" db="EMBL/GenBank/DDBJ databases">
        <title>Genome-Wide Identification of 5-Methylcytosine Sites in Bacterial Genomes By High-Throughput Sequencing of MspJI Restriction Fragments.</title>
        <authorList>
            <person name="Wu V."/>
        </authorList>
    </citation>
    <scope>NUCLEOTIDE SEQUENCE [LARGE SCALE GENOMIC DNA]</scope>
    <source>
        <strain evidence="9 10">S2</strain>
    </source>
</reference>
<feature type="transmembrane region" description="Helical" evidence="7">
    <location>
        <begin position="20"/>
        <end position="39"/>
    </location>
</feature>
<evidence type="ECO:0000256" key="6">
    <source>
        <dbReference type="ARBA" id="ARBA00023136"/>
    </source>
</evidence>
<dbReference type="GO" id="GO:0009246">
    <property type="term" value="P:enterobacterial common antigen biosynthetic process"/>
    <property type="evidence" value="ECO:0007669"/>
    <property type="project" value="TreeGrafter"/>
</dbReference>